<evidence type="ECO:0008006" key="6">
    <source>
        <dbReference type="Google" id="ProtNLM"/>
    </source>
</evidence>
<dbReference type="OrthoDB" id="674948at2759"/>
<comment type="caution">
    <text evidence="4">The sequence shown here is derived from an EMBL/GenBank/DDBJ whole genome shotgun (WGS) entry which is preliminary data.</text>
</comment>
<gene>
    <name evidence="4" type="ORF">I3842_02G085500</name>
</gene>
<dbReference type="InterPro" id="IPR036291">
    <property type="entry name" value="NAD(P)-bd_dom_sf"/>
</dbReference>
<dbReference type="Proteomes" id="UP000811246">
    <property type="component" value="Chromosome 2"/>
</dbReference>
<sequence length="354" mass="38527">MGSIACASLTPTTTTIISTDQTPRLASHFSKLSSFLPLSNSFVSKRSASFLGNPSHFIKKRSSMATPSQVNASSTIANEGLEAAASGLVEQNDLLIVGPGVLGRIVAEKWREEHPVCQVFGQTVTTDHHDELIKMGINPSLKGTTEAHRFPNVIFCAPPSRTSDYPGDVRLAALNWNGEGSFVFTSSSAPYDCNDNGQCDEDTPVVPIGRSPRTDVLLKAEKVVLEYGGCVLRLAGLYKADRGAHAYWLGKGTVEARPDHILNLIHYEDAASLSVAILKKKFRGRIFLGCDNHPLSRQEVMDLVTKSGKFSKKFEGFTGTSDPLGKRLNNSKTREEIGWEPKYPSFAHFLGVSE</sequence>
<organism evidence="4 5">
    <name type="scientific">Carya illinoinensis</name>
    <name type="common">Pecan</name>
    <dbReference type="NCBI Taxonomy" id="32201"/>
    <lineage>
        <taxon>Eukaryota</taxon>
        <taxon>Viridiplantae</taxon>
        <taxon>Streptophyta</taxon>
        <taxon>Embryophyta</taxon>
        <taxon>Tracheophyta</taxon>
        <taxon>Spermatophyta</taxon>
        <taxon>Magnoliopsida</taxon>
        <taxon>eudicotyledons</taxon>
        <taxon>Gunneridae</taxon>
        <taxon>Pentapetalae</taxon>
        <taxon>rosids</taxon>
        <taxon>fabids</taxon>
        <taxon>Fagales</taxon>
        <taxon>Juglandaceae</taxon>
        <taxon>Carya</taxon>
    </lineage>
</organism>
<dbReference type="AlphaFoldDB" id="A0A922FQD7"/>
<dbReference type="PANTHER" id="PTHR43574">
    <property type="entry name" value="EPIMERASE-RELATED"/>
    <property type="match status" value="1"/>
</dbReference>
<evidence type="ECO:0000256" key="3">
    <source>
        <dbReference type="ARBA" id="ARBA00023235"/>
    </source>
</evidence>
<accession>A0A922FQD7</accession>
<reference evidence="4" key="1">
    <citation type="submission" date="2021-01" db="EMBL/GenBank/DDBJ databases">
        <authorList>
            <person name="Lovell J.T."/>
            <person name="Bentley N."/>
            <person name="Bhattarai G."/>
            <person name="Jenkins J.W."/>
            <person name="Sreedasyam A."/>
            <person name="Alarcon Y."/>
            <person name="Bock C."/>
            <person name="Boston L."/>
            <person name="Carlson J."/>
            <person name="Cervantes K."/>
            <person name="Clermont K."/>
            <person name="Krom N."/>
            <person name="Kubenka K."/>
            <person name="Mamidi S."/>
            <person name="Mattison C."/>
            <person name="Monteros M."/>
            <person name="Pisani C."/>
            <person name="Plott C."/>
            <person name="Rajasekar S."/>
            <person name="Rhein H.S."/>
            <person name="Rohla C."/>
            <person name="Song M."/>
            <person name="Hilaire R.S."/>
            <person name="Shu S."/>
            <person name="Wells L."/>
            <person name="Wang X."/>
            <person name="Webber J."/>
            <person name="Heerema R.J."/>
            <person name="Klein P."/>
            <person name="Conner P."/>
            <person name="Grauke L."/>
            <person name="Grimwood J."/>
            <person name="Schmutz J."/>
            <person name="Randall J.J."/>
        </authorList>
    </citation>
    <scope>NUCLEOTIDE SEQUENCE</scope>
    <source>
        <tissue evidence="4">Leaf</tissue>
    </source>
</reference>
<dbReference type="GO" id="GO:0016853">
    <property type="term" value="F:isomerase activity"/>
    <property type="evidence" value="ECO:0007669"/>
    <property type="project" value="UniProtKB-KW"/>
</dbReference>
<name>A0A922FQD7_CARIL</name>
<dbReference type="EMBL" id="CM031826">
    <property type="protein sequence ID" value="KAG6726538.1"/>
    <property type="molecule type" value="Genomic_DNA"/>
</dbReference>
<evidence type="ECO:0000313" key="4">
    <source>
        <dbReference type="EMBL" id="KAG6726538.1"/>
    </source>
</evidence>
<dbReference type="SUPFAM" id="SSF51735">
    <property type="entry name" value="NAD(P)-binding Rossmann-fold domains"/>
    <property type="match status" value="1"/>
</dbReference>
<evidence type="ECO:0000256" key="1">
    <source>
        <dbReference type="ARBA" id="ARBA00007637"/>
    </source>
</evidence>
<evidence type="ECO:0000313" key="5">
    <source>
        <dbReference type="Proteomes" id="UP000811246"/>
    </source>
</evidence>
<protein>
    <recommendedName>
        <fullName evidence="6">NAD(P)-binding Rossmann-fold superfamily protein</fullName>
    </recommendedName>
</protein>
<proteinExistence type="inferred from homology"/>
<comment type="similarity">
    <text evidence="1">Belongs to the NAD(P)-dependent epimerase/dehydratase family.</text>
</comment>
<dbReference type="Gene3D" id="3.40.50.720">
    <property type="entry name" value="NAD(P)-binding Rossmann-like Domain"/>
    <property type="match status" value="1"/>
</dbReference>
<evidence type="ECO:0000256" key="2">
    <source>
        <dbReference type="ARBA" id="ARBA00023027"/>
    </source>
</evidence>
<keyword evidence="3" id="KW-0413">Isomerase</keyword>
<keyword evidence="2" id="KW-0520">NAD</keyword>